<organism evidence="1 2">
    <name type="scientific">Methylocaldum szegediense</name>
    <dbReference type="NCBI Taxonomy" id="73780"/>
    <lineage>
        <taxon>Bacteria</taxon>
        <taxon>Pseudomonadati</taxon>
        <taxon>Pseudomonadota</taxon>
        <taxon>Gammaproteobacteria</taxon>
        <taxon>Methylococcales</taxon>
        <taxon>Methylococcaceae</taxon>
        <taxon>Methylocaldum</taxon>
    </lineage>
</organism>
<dbReference type="RefSeq" id="WP_036268129.1">
    <property type="nucleotide sequence ID" value="NZ_OX458333.1"/>
</dbReference>
<name>A0ABM9I8U5_9GAMM</name>
<evidence type="ECO:0008006" key="3">
    <source>
        <dbReference type="Google" id="ProtNLM"/>
    </source>
</evidence>
<gene>
    <name evidence="1" type="ORF">MSZNOR_4719</name>
</gene>
<reference evidence="1 2" key="1">
    <citation type="submission" date="2023-03" db="EMBL/GenBank/DDBJ databases">
        <authorList>
            <person name="Pearce D."/>
        </authorList>
    </citation>
    <scope>NUCLEOTIDE SEQUENCE [LARGE SCALE GENOMIC DNA]</scope>
    <source>
        <strain evidence="1">Msz</strain>
    </source>
</reference>
<proteinExistence type="predicted"/>
<evidence type="ECO:0000313" key="2">
    <source>
        <dbReference type="Proteomes" id="UP001162030"/>
    </source>
</evidence>
<evidence type="ECO:0000313" key="1">
    <source>
        <dbReference type="EMBL" id="CAI8963780.1"/>
    </source>
</evidence>
<accession>A0ABM9I8U5</accession>
<keyword evidence="2" id="KW-1185">Reference proteome</keyword>
<dbReference type="EMBL" id="OX458333">
    <property type="protein sequence ID" value="CAI8963780.1"/>
    <property type="molecule type" value="Genomic_DNA"/>
</dbReference>
<dbReference type="Proteomes" id="UP001162030">
    <property type="component" value="Chromosome"/>
</dbReference>
<sequence>METFSIEFEGYWREKKKRGIPAKSGIYCVYTCIYNGKKQTCSLQKLVYIGASENVRDCLEDHAKQAGWESHIDTGEELCFSFAPMDAETLERCAAALIFKHKPPENSRFVGDFPFDSTHLILSGKTGFLSKSFTV</sequence>
<protein>
    <recommendedName>
        <fullName evidence="3">GIY-YIG domain-containing protein</fullName>
    </recommendedName>
</protein>